<feature type="signal peptide" evidence="1">
    <location>
        <begin position="1"/>
        <end position="18"/>
    </location>
</feature>
<name>A0A6A6JPV8_WESOR</name>
<feature type="chain" id="PRO_5025444304" evidence="1">
    <location>
        <begin position="19"/>
        <end position="221"/>
    </location>
</feature>
<accession>A0A6A6JPV8</accession>
<organism evidence="2 3">
    <name type="scientific">Westerdykella ornata</name>
    <dbReference type="NCBI Taxonomy" id="318751"/>
    <lineage>
        <taxon>Eukaryota</taxon>
        <taxon>Fungi</taxon>
        <taxon>Dikarya</taxon>
        <taxon>Ascomycota</taxon>
        <taxon>Pezizomycotina</taxon>
        <taxon>Dothideomycetes</taxon>
        <taxon>Pleosporomycetidae</taxon>
        <taxon>Pleosporales</taxon>
        <taxon>Sporormiaceae</taxon>
        <taxon>Westerdykella</taxon>
    </lineage>
</organism>
<keyword evidence="1" id="KW-0732">Signal</keyword>
<dbReference type="GeneID" id="54555367"/>
<evidence type="ECO:0000256" key="1">
    <source>
        <dbReference type="SAM" id="SignalP"/>
    </source>
</evidence>
<gene>
    <name evidence="2" type="ORF">EI97DRAFT_488074</name>
</gene>
<evidence type="ECO:0000313" key="3">
    <source>
        <dbReference type="Proteomes" id="UP000800097"/>
    </source>
</evidence>
<dbReference type="Proteomes" id="UP000800097">
    <property type="component" value="Unassembled WGS sequence"/>
</dbReference>
<dbReference type="RefSeq" id="XP_033655487.1">
    <property type="nucleotide sequence ID" value="XM_033802192.1"/>
</dbReference>
<dbReference type="EMBL" id="ML986489">
    <property type="protein sequence ID" value="KAF2277948.1"/>
    <property type="molecule type" value="Genomic_DNA"/>
</dbReference>
<dbReference type="AlphaFoldDB" id="A0A6A6JPV8"/>
<reference evidence="2" key="1">
    <citation type="journal article" date="2020" name="Stud. Mycol.">
        <title>101 Dothideomycetes genomes: a test case for predicting lifestyles and emergence of pathogens.</title>
        <authorList>
            <person name="Haridas S."/>
            <person name="Albert R."/>
            <person name="Binder M."/>
            <person name="Bloem J."/>
            <person name="Labutti K."/>
            <person name="Salamov A."/>
            <person name="Andreopoulos B."/>
            <person name="Baker S."/>
            <person name="Barry K."/>
            <person name="Bills G."/>
            <person name="Bluhm B."/>
            <person name="Cannon C."/>
            <person name="Castanera R."/>
            <person name="Culley D."/>
            <person name="Daum C."/>
            <person name="Ezra D."/>
            <person name="Gonzalez J."/>
            <person name="Henrissat B."/>
            <person name="Kuo A."/>
            <person name="Liang C."/>
            <person name="Lipzen A."/>
            <person name="Lutzoni F."/>
            <person name="Magnuson J."/>
            <person name="Mondo S."/>
            <person name="Nolan M."/>
            <person name="Ohm R."/>
            <person name="Pangilinan J."/>
            <person name="Park H.-J."/>
            <person name="Ramirez L."/>
            <person name="Alfaro M."/>
            <person name="Sun H."/>
            <person name="Tritt A."/>
            <person name="Yoshinaga Y."/>
            <person name="Zwiers L.-H."/>
            <person name="Turgeon B."/>
            <person name="Goodwin S."/>
            <person name="Spatafora J."/>
            <person name="Crous P."/>
            <person name="Grigoriev I."/>
        </authorList>
    </citation>
    <scope>NUCLEOTIDE SEQUENCE</scope>
    <source>
        <strain evidence="2">CBS 379.55</strain>
    </source>
</reference>
<keyword evidence="3" id="KW-1185">Reference proteome</keyword>
<sequence>MKLHYLLTLPTFSLLTSADPFDPKSVSLFSPITFYCPGDAVINLSADSTVVTIRYEAPGRWGQKNLIWEAEPSACFVQVPLRFRPDTWNSVSMVGLQYAARKLVGEAKAKAVWSYPAIGVSGVTAPTYFPAYTFPNSTSRDPGPLLANTTYDVGARCCNCGEIRLNVRTVFDKSLALVDGNAVEQKVKLAWDDDCKKPDELDPCLRTDVDGKVDARLGCKS</sequence>
<protein>
    <submittedName>
        <fullName evidence="2">Uncharacterized protein</fullName>
    </submittedName>
</protein>
<evidence type="ECO:0000313" key="2">
    <source>
        <dbReference type="EMBL" id="KAF2277948.1"/>
    </source>
</evidence>
<proteinExistence type="predicted"/>